<accession>A0ABQ0LWI8</accession>
<sequence>MNRPRNVSKTDGVSVVMQKRRTGELSHLAEPCTPAEAVARDRVARTRLHDLDLNHLPPAMLQFHPPSSLATACGRSGSASGPRISKVGNYERVGRRVMSISEAASAAQPPRQKRQSLVEGERDVDHAEPTLRVQGGAADEGG</sequence>
<dbReference type="Proteomes" id="UP000815677">
    <property type="component" value="Unassembled WGS sequence"/>
</dbReference>
<feature type="region of interest" description="Disordered" evidence="1">
    <location>
        <begin position="101"/>
        <end position="142"/>
    </location>
</feature>
<name>A0ABQ0LWI8_MYCCL</name>
<organism evidence="2 3">
    <name type="scientific">Mycena chlorophos</name>
    <name type="common">Agaric fungus</name>
    <name type="synonym">Agaricus chlorophos</name>
    <dbReference type="NCBI Taxonomy" id="658473"/>
    <lineage>
        <taxon>Eukaryota</taxon>
        <taxon>Fungi</taxon>
        <taxon>Dikarya</taxon>
        <taxon>Basidiomycota</taxon>
        <taxon>Agaricomycotina</taxon>
        <taxon>Agaricomycetes</taxon>
        <taxon>Agaricomycetidae</taxon>
        <taxon>Agaricales</taxon>
        <taxon>Marasmiineae</taxon>
        <taxon>Mycenaceae</taxon>
        <taxon>Mycena</taxon>
    </lineage>
</organism>
<evidence type="ECO:0000256" key="1">
    <source>
        <dbReference type="SAM" id="MobiDB-lite"/>
    </source>
</evidence>
<proteinExistence type="predicted"/>
<protein>
    <submittedName>
        <fullName evidence="2">Uncharacterized protein</fullName>
    </submittedName>
</protein>
<reference evidence="2" key="1">
    <citation type="submission" date="2014-09" db="EMBL/GenBank/DDBJ databases">
        <title>Genome sequence of the luminous mushroom Mycena chlorophos for searching fungal bioluminescence genes.</title>
        <authorList>
            <person name="Tanaka Y."/>
            <person name="Kasuga D."/>
            <person name="Oba Y."/>
            <person name="Hase S."/>
            <person name="Sato K."/>
            <person name="Oba Y."/>
            <person name="Sakakibara Y."/>
        </authorList>
    </citation>
    <scope>NUCLEOTIDE SEQUENCE</scope>
</reference>
<dbReference type="EMBL" id="DF849016">
    <property type="protein sequence ID" value="GAT55429.1"/>
    <property type="molecule type" value="Genomic_DNA"/>
</dbReference>
<keyword evidence="3" id="KW-1185">Reference proteome</keyword>
<evidence type="ECO:0000313" key="2">
    <source>
        <dbReference type="EMBL" id="GAT55429.1"/>
    </source>
</evidence>
<evidence type="ECO:0000313" key="3">
    <source>
        <dbReference type="Proteomes" id="UP000815677"/>
    </source>
</evidence>
<feature type="compositionally biased region" description="Basic and acidic residues" evidence="1">
    <location>
        <begin position="119"/>
        <end position="129"/>
    </location>
</feature>
<gene>
    <name evidence="2" type="ORF">MCHLO_12204</name>
</gene>